<evidence type="ECO:0000313" key="10">
    <source>
        <dbReference type="Proteomes" id="UP000746690"/>
    </source>
</evidence>
<dbReference type="Proteomes" id="UP000746690">
    <property type="component" value="Unassembled WGS sequence"/>
</dbReference>
<accession>A0ABX1RTF0</accession>
<dbReference type="SUPFAM" id="SSF51445">
    <property type="entry name" value="(Trans)glycosidases"/>
    <property type="match status" value="1"/>
</dbReference>
<comment type="cofactor">
    <cofactor evidence="1">
        <name>Ca(2+)</name>
        <dbReference type="ChEBI" id="CHEBI:29108"/>
    </cofactor>
</comment>
<dbReference type="EMBL" id="JABBHF010000002">
    <property type="protein sequence ID" value="NMH86834.1"/>
    <property type="molecule type" value="Genomic_DNA"/>
</dbReference>
<evidence type="ECO:0000256" key="3">
    <source>
        <dbReference type="ARBA" id="ARBA00022801"/>
    </source>
</evidence>
<dbReference type="InterPro" id="IPR013780">
    <property type="entry name" value="Glyco_hydro_b"/>
</dbReference>
<dbReference type="GO" id="GO:0016787">
    <property type="term" value="F:hydrolase activity"/>
    <property type="evidence" value="ECO:0007669"/>
    <property type="project" value="UniProtKB-KW"/>
</dbReference>
<evidence type="ECO:0000259" key="7">
    <source>
        <dbReference type="Pfam" id="PF14508"/>
    </source>
</evidence>
<evidence type="ECO:0000259" key="8">
    <source>
        <dbReference type="Pfam" id="PF14509"/>
    </source>
</evidence>
<protein>
    <submittedName>
        <fullName evidence="9">Glycoside hydrolase family 97 protein</fullName>
    </submittedName>
</protein>
<keyword evidence="3 9" id="KW-0378">Hydrolase</keyword>
<evidence type="ECO:0000256" key="5">
    <source>
        <dbReference type="ARBA" id="ARBA00023295"/>
    </source>
</evidence>
<dbReference type="InterPro" id="IPR052720">
    <property type="entry name" value="Glycosyl_hydrolase_97"/>
</dbReference>
<dbReference type="Pfam" id="PF10566">
    <property type="entry name" value="Glyco_hydro_97"/>
    <property type="match status" value="1"/>
</dbReference>
<feature type="domain" description="Glycosyl-hydrolase 97 catalytic" evidence="6">
    <location>
        <begin position="283"/>
        <end position="430"/>
    </location>
</feature>
<dbReference type="Gene3D" id="2.60.40.1180">
    <property type="entry name" value="Golgi alpha-mannosidase II"/>
    <property type="match status" value="1"/>
</dbReference>
<dbReference type="InterPro" id="IPR029483">
    <property type="entry name" value="GH97_C"/>
</dbReference>
<comment type="subunit">
    <text evidence="2">Monomer.</text>
</comment>
<evidence type="ECO:0000256" key="2">
    <source>
        <dbReference type="ARBA" id="ARBA00011245"/>
    </source>
</evidence>
<keyword evidence="4" id="KW-0106">Calcium</keyword>
<gene>
    <name evidence="9" type="ORF">HHX25_04915</name>
</gene>
<evidence type="ECO:0000256" key="4">
    <source>
        <dbReference type="ARBA" id="ARBA00022837"/>
    </source>
</evidence>
<dbReference type="RefSeq" id="WP_169670750.1">
    <property type="nucleotide sequence ID" value="NZ_JABBHF010000002.1"/>
</dbReference>
<organism evidence="9 10">
    <name type="scientific">Flavivirga algicola</name>
    <dbReference type="NCBI Taxonomy" id="2729136"/>
    <lineage>
        <taxon>Bacteria</taxon>
        <taxon>Pseudomonadati</taxon>
        <taxon>Bacteroidota</taxon>
        <taxon>Flavobacteriia</taxon>
        <taxon>Flavobacteriales</taxon>
        <taxon>Flavobacteriaceae</taxon>
        <taxon>Flavivirga</taxon>
    </lineage>
</organism>
<dbReference type="PANTHER" id="PTHR35803">
    <property type="entry name" value="GLUCAN 1,4-ALPHA-GLUCOSIDASE SUSB-RELATED"/>
    <property type="match status" value="1"/>
</dbReference>
<dbReference type="InterPro" id="IPR029486">
    <property type="entry name" value="GH97_N"/>
</dbReference>
<dbReference type="Gene3D" id="2.70.98.10">
    <property type="match status" value="1"/>
</dbReference>
<reference evidence="9 10" key="1">
    <citation type="submission" date="2020-04" db="EMBL/GenBank/DDBJ databases">
        <title>A Flavivirga sp. nov.</title>
        <authorList>
            <person name="Sun X."/>
        </authorList>
    </citation>
    <scope>NUCLEOTIDE SEQUENCE [LARGE SCALE GENOMIC DNA]</scope>
    <source>
        <strain evidence="9 10">Y03</strain>
    </source>
</reference>
<evidence type="ECO:0000256" key="1">
    <source>
        <dbReference type="ARBA" id="ARBA00001913"/>
    </source>
</evidence>
<dbReference type="PANTHER" id="PTHR35803:SF2">
    <property type="entry name" value="RETAINING ALPHA-GALACTOSIDASE"/>
    <property type="match status" value="1"/>
</dbReference>
<dbReference type="Gene3D" id="3.20.20.70">
    <property type="entry name" value="Aldolase class I"/>
    <property type="match status" value="1"/>
</dbReference>
<feature type="domain" description="Glycosyl-hydrolase 97 C-terminal oligomerisation" evidence="8">
    <location>
        <begin position="519"/>
        <end position="632"/>
    </location>
</feature>
<keyword evidence="10" id="KW-1185">Reference proteome</keyword>
<dbReference type="InterPro" id="IPR019563">
    <property type="entry name" value="GH97_catalytic"/>
</dbReference>
<evidence type="ECO:0000259" key="6">
    <source>
        <dbReference type="Pfam" id="PF10566"/>
    </source>
</evidence>
<dbReference type="Pfam" id="PF14508">
    <property type="entry name" value="GH97_N"/>
    <property type="match status" value="1"/>
</dbReference>
<dbReference type="Pfam" id="PF14509">
    <property type="entry name" value="GH97_C"/>
    <property type="match status" value="1"/>
</dbReference>
<keyword evidence="5" id="KW-0326">Glycosidase</keyword>
<sequence>MMAIVLMSCSKTEEKFVLNHGKNEVQIFKTNNGALAYQITSSGTTVIDSSSLGITINNNILGRHSNIKLIDEQPFLTKFPLLGVKSKAEYKAKVATFQLTEISGLIWYIDIQVSDEGVAYRYRVPGTETQTVNGEETAFKIPSNTKVWFFERNSDWKLKSHAGEWLSADISKMPKISKMGPTQGLTLTLELPQGGYAQLAEAALWNYSGMRLEAIGDNTFRANFTEGGKGFEIEGDIKSPWRCILLADNLNDLVNNTMVPALNPEPDNTLFADRSWIKPGTSVWHWWTKKEATPEDENQMVDDAIALGLDYSMVDEGWEKWDNKWETTTKLCNYANKNNIGIFLWKRSKEINFPKNDWEVMRYFLDSVKMTGAKGVKVDFMNGQTKKLIDFDENLLKKAAERQLMVNFHGCQQSSGEYRTYPNEVTREGVRGLEVNGMKEGMLTASHNAALPFTRLVTGHADYTPIGFTNPGETTWAHQLATLVCFYSPFQCLAEGTDFLQESQYVKPALSFIDEVPSVWDETIVLPESKIGDLAIIVRRKDKDWYLGVLNAGDTRTIHVNCDFLSENSYTTEVFTDDLEADKFDISGLHPRQFFKEFNKVTLFKKETTKANKTSDLKIDLAQNGGAVVWFKSN</sequence>
<proteinExistence type="predicted"/>
<comment type="caution">
    <text evidence="9">The sequence shown here is derived from an EMBL/GenBank/DDBJ whole genome shotgun (WGS) entry which is preliminary data.</text>
</comment>
<feature type="domain" description="Glycosyl-hydrolase 97 N-terminal" evidence="7">
    <location>
        <begin position="21"/>
        <end position="263"/>
    </location>
</feature>
<dbReference type="InterPro" id="IPR014718">
    <property type="entry name" value="GH-type_carb-bd"/>
</dbReference>
<evidence type="ECO:0000313" key="9">
    <source>
        <dbReference type="EMBL" id="NMH86834.1"/>
    </source>
</evidence>
<dbReference type="InterPro" id="IPR013785">
    <property type="entry name" value="Aldolase_TIM"/>
</dbReference>
<name>A0ABX1RTF0_9FLAO</name>
<dbReference type="InterPro" id="IPR017853">
    <property type="entry name" value="GH"/>
</dbReference>